<gene>
    <name evidence="5" type="ORF">DesU5LDRAFT_2569</name>
</gene>
<feature type="chain" id="PRO_5003662695" evidence="4">
    <location>
        <begin position="26"/>
        <end position="139"/>
    </location>
</feature>
<dbReference type="SUPFAM" id="SSF48452">
    <property type="entry name" value="TPR-like"/>
    <property type="match status" value="1"/>
</dbReference>
<dbReference type="PANTHER" id="PTHR44858:SF1">
    <property type="entry name" value="UDP-N-ACETYLGLUCOSAMINE--PEPTIDE N-ACETYLGLUCOSAMINYLTRANSFERASE SPINDLY-RELATED"/>
    <property type="match status" value="1"/>
</dbReference>
<evidence type="ECO:0000256" key="2">
    <source>
        <dbReference type="ARBA" id="ARBA00022803"/>
    </source>
</evidence>
<organism evidence="5">
    <name type="scientific">Desulfovibrio sp. U5L</name>
    <dbReference type="NCBI Taxonomy" id="596152"/>
    <lineage>
        <taxon>Bacteria</taxon>
        <taxon>Pseudomonadati</taxon>
        <taxon>Thermodesulfobacteriota</taxon>
        <taxon>Desulfovibrionia</taxon>
        <taxon>Desulfovibrionales</taxon>
        <taxon>Desulfovibrionaceae</taxon>
        <taxon>Desulfovibrio</taxon>
    </lineage>
</organism>
<dbReference type="eggNOG" id="COG0457">
    <property type="taxonomic scope" value="Bacteria"/>
</dbReference>
<dbReference type="SMART" id="SM00028">
    <property type="entry name" value="TPR"/>
    <property type="match status" value="2"/>
</dbReference>
<reference evidence="5" key="1">
    <citation type="submission" date="2011-11" db="EMBL/GenBank/DDBJ databases">
        <title>Improved High-Quality Draft sequence of Desulfovibrio sp. U5L.</title>
        <authorList>
            <consortium name="US DOE Joint Genome Institute"/>
            <person name="Lucas S."/>
            <person name="Han J."/>
            <person name="Lapidus A."/>
            <person name="Cheng J.-F."/>
            <person name="Goodwin L."/>
            <person name="Pitluck S."/>
            <person name="Peters L."/>
            <person name="Ovchinnikova G."/>
            <person name="Held B."/>
            <person name="Detter J.C."/>
            <person name="Han C."/>
            <person name="Tapia R."/>
            <person name="Land M."/>
            <person name="Hauser L."/>
            <person name="Kyrpides N."/>
            <person name="Ivanova N."/>
            <person name="Pagani I."/>
            <person name="Gabster J."/>
            <person name="Walker C."/>
            <person name="Stolyar S."/>
            <person name="Stahl D."/>
            <person name="Arkin A."/>
            <person name="Dehal P."/>
            <person name="Hazen T."/>
            <person name="Woyke T."/>
        </authorList>
    </citation>
    <scope>NUCLEOTIDE SEQUENCE [LARGE SCALE GENOMIC DNA]</scope>
    <source>
        <strain evidence="5">U5L</strain>
    </source>
</reference>
<dbReference type="Pfam" id="PF13414">
    <property type="entry name" value="TPR_11"/>
    <property type="match status" value="1"/>
</dbReference>
<evidence type="ECO:0000256" key="3">
    <source>
        <dbReference type="PROSITE-ProRule" id="PRU00339"/>
    </source>
</evidence>
<dbReference type="PROSITE" id="PS50005">
    <property type="entry name" value="TPR"/>
    <property type="match status" value="1"/>
</dbReference>
<name>I2Q369_9BACT</name>
<feature type="repeat" description="TPR" evidence="3">
    <location>
        <begin position="66"/>
        <end position="99"/>
    </location>
</feature>
<dbReference type="InterPro" id="IPR050498">
    <property type="entry name" value="Ycf3"/>
</dbReference>
<dbReference type="InterPro" id="IPR019734">
    <property type="entry name" value="TPR_rpt"/>
</dbReference>
<accession>I2Q369</accession>
<dbReference type="HOGENOM" id="CLU_1851960_0_0_7"/>
<proteinExistence type="predicted"/>
<protein>
    <submittedName>
        <fullName evidence="5">Tetratricopeptide repeat protein</fullName>
    </submittedName>
</protein>
<dbReference type="EMBL" id="JH600068">
    <property type="protein sequence ID" value="EIG54225.1"/>
    <property type="molecule type" value="Genomic_DNA"/>
</dbReference>
<feature type="signal peptide" evidence="4">
    <location>
        <begin position="1"/>
        <end position="25"/>
    </location>
</feature>
<dbReference type="InterPro" id="IPR011990">
    <property type="entry name" value="TPR-like_helical_dom_sf"/>
</dbReference>
<keyword evidence="1" id="KW-0677">Repeat</keyword>
<dbReference type="AlphaFoldDB" id="I2Q369"/>
<evidence type="ECO:0000256" key="1">
    <source>
        <dbReference type="ARBA" id="ARBA00022737"/>
    </source>
</evidence>
<sequence>MGTLSRFAPLALALTLALPALPALADPTLDYRDGVAAATKGDMDTAMAAFTRIIDAGAAIEPKNLASAYNLRGMCHDAKNETEAAIADYSKAVETDPKLAEAFGNRAMAYMKLGQVDKAKADATSAKRIDRKVKVPTFE</sequence>
<dbReference type="Gene3D" id="1.25.40.10">
    <property type="entry name" value="Tetratricopeptide repeat domain"/>
    <property type="match status" value="1"/>
</dbReference>
<evidence type="ECO:0000313" key="5">
    <source>
        <dbReference type="EMBL" id="EIG54225.1"/>
    </source>
</evidence>
<keyword evidence="2 3" id="KW-0802">TPR repeat</keyword>
<keyword evidence="4" id="KW-0732">Signal</keyword>
<dbReference type="STRING" id="596152.DesU5LDRAFT_2569"/>
<dbReference type="PANTHER" id="PTHR44858">
    <property type="entry name" value="TETRATRICOPEPTIDE REPEAT PROTEIN 6"/>
    <property type="match status" value="1"/>
</dbReference>
<evidence type="ECO:0000256" key="4">
    <source>
        <dbReference type="SAM" id="SignalP"/>
    </source>
</evidence>
<dbReference type="OrthoDB" id="1523318at2"/>